<keyword evidence="3 5" id="KW-1133">Transmembrane helix</keyword>
<feature type="transmembrane region" description="Helical" evidence="5">
    <location>
        <begin position="250"/>
        <end position="269"/>
    </location>
</feature>
<evidence type="ECO:0000256" key="4">
    <source>
        <dbReference type="ARBA" id="ARBA00023136"/>
    </source>
</evidence>
<comment type="subcellular location">
    <subcellularLocation>
        <location evidence="1">Endomembrane system</location>
        <topology evidence="1">Multi-pass membrane protein</topology>
    </subcellularLocation>
</comment>
<dbReference type="InterPro" id="IPR020846">
    <property type="entry name" value="MFS_dom"/>
</dbReference>
<organism evidence="7 8">
    <name type="scientific">Lunatimonas lonarensis</name>
    <dbReference type="NCBI Taxonomy" id="1232681"/>
    <lineage>
        <taxon>Bacteria</taxon>
        <taxon>Pseudomonadati</taxon>
        <taxon>Bacteroidota</taxon>
        <taxon>Cytophagia</taxon>
        <taxon>Cytophagales</taxon>
        <taxon>Cyclobacteriaceae</taxon>
    </lineage>
</organism>
<feature type="transmembrane region" description="Helical" evidence="5">
    <location>
        <begin position="128"/>
        <end position="148"/>
    </location>
</feature>
<evidence type="ECO:0000259" key="6">
    <source>
        <dbReference type="PROSITE" id="PS50850"/>
    </source>
</evidence>
<dbReference type="Gene3D" id="1.20.1250.20">
    <property type="entry name" value="MFS general substrate transporter like domains"/>
    <property type="match status" value="2"/>
</dbReference>
<dbReference type="InterPro" id="IPR036259">
    <property type="entry name" value="MFS_trans_sf"/>
</dbReference>
<reference evidence="7 8" key="1">
    <citation type="submission" date="2013-02" db="EMBL/GenBank/DDBJ databases">
        <title>A novel strain isolated from Lonar lake, Maharashtra, India.</title>
        <authorList>
            <person name="Singh A."/>
        </authorList>
    </citation>
    <scope>NUCLEOTIDE SEQUENCE [LARGE SCALE GENOMIC DNA]</scope>
    <source>
        <strain evidence="7 8">AK24</strain>
    </source>
</reference>
<keyword evidence="2 5" id="KW-0812">Transmembrane</keyword>
<keyword evidence="4 5" id="KW-0472">Membrane</keyword>
<dbReference type="Pfam" id="PF07690">
    <property type="entry name" value="MFS_1"/>
    <property type="match status" value="1"/>
</dbReference>
<gene>
    <name evidence="7" type="ORF">ADIS_3859</name>
</gene>
<comment type="caution">
    <text evidence="7">The sequence shown here is derived from an EMBL/GenBank/DDBJ whole genome shotgun (WGS) entry which is preliminary data.</text>
</comment>
<dbReference type="OrthoDB" id="9766638at2"/>
<feature type="transmembrane region" description="Helical" evidence="5">
    <location>
        <begin position="88"/>
        <end position="107"/>
    </location>
</feature>
<feature type="transmembrane region" description="Helical" evidence="5">
    <location>
        <begin position="154"/>
        <end position="176"/>
    </location>
</feature>
<feature type="domain" description="Major facilitator superfamily (MFS) profile" evidence="6">
    <location>
        <begin position="1"/>
        <end position="395"/>
    </location>
</feature>
<dbReference type="GO" id="GO:0016020">
    <property type="term" value="C:membrane"/>
    <property type="evidence" value="ECO:0007669"/>
    <property type="project" value="InterPro"/>
</dbReference>
<feature type="transmembrane region" description="Helical" evidence="5">
    <location>
        <begin position="370"/>
        <end position="389"/>
    </location>
</feature>
<dbReference type="EMBL" id="AQHR01000101">
    <property type="protein sequence ID" value="EON75639.1"/>
    <property type="molecule type" value="Genomic_DNA"/>
</dbReference>
<evidence type="ECO:0000256" key="1">
    <source>
        <dbReference type="ARBA" id="ARBA00004127"/>
    </source>
</evidence>
<dbReference type="InterPro" id="IPR011701">
    <property type="entry name" value="MFS"/>
</dbReference>
<accession>R7ZNN8</accession>
<protein>
    <submittedName>
        <fullName evidence="7">Glycerol-3-phosphate transporter</fullName>
    </submittedName>
</protein>
<evidence type="ECO:0000313" key="7">
    <source>
        <dbReference type="EMBL" id="EON75639.1"/>
    </source>
</evidence>
<feature type="transmembrane region" description="Helical" evidence="5">
    <location>
        <begin position="32"/>
        <end position="50"/>
    </location>
</feature>
<dbReference type="InterPro" id="IPR000849">
    <property type="entry name" value="Sugar_P_transporter"/>
</dbReference>
<dbReference type="PIRSF" id="PIRSF002808">
    <property type="entry name" value="Hexose_phosphate_transp"/>
    <property type="match status" value="1"/>
</dbReference>
<evidence type="ECO:0000313" key="8">
    <source>
        <dbReference type="Proteomes" id="UP000013909"/>
    </source>
</evidence>
<dbReference type="InterPro" id="IPR051337">
    <property type="entry name" value="OPA_Antiporter"/>
</dbReference>
<dbReference type="GO" id="GO:0012505">
    <property type="term" value="C:endomembrane system"/>
    <property type="evidence" value="ECO:0007669"/>
    <property type="project" value="UniProtKB-SubCell"/>
</dbReference>
<feature type="transmembrane region" description="Helical" evidence="5">
    <location>
        <begin position="281"/>
        <end position="300"/>
    </location>
</feature>
<dbReference type="PANTHER" id="PTHR43826:SF3">
    <property type="entry name" value="GLUCOSE-6-PHOSPHATE EXCHANGER SLC37A4"/>
    <property type="match status" value="1"/>
</dbReference>
<evidence type="ECO:0000256" key="3">
    <source>
        <dbReference type="ARBA" id="ARBA00022989"/>
    </source>
</evidence>
<sequence>MLLITMFCYLFFYTGRHNFGWASKDLAGDLGISYALIGWISAGMLFGYAFGQLVNGNLADRFSPRAMILLGGVLSVMANVAISFSSDYLAILVLWTLNGYFQSLAWAPGSRLISNWWRPEERGKAFGLYTMAAGSSSVVTFLVSIVILNNGVEWPYLFRLPVLFLLFAVLLFYLVARDKPSELGFSDLYRTKQPNGIDSWTTRYSAVFQNKKFMIASVSLGFESMARYGLIVWVPLYFLGSSDGKFENLWGSLFLPIGMAVGALSFGFISDSLFKGNRHRSIFLGMAVAALVLVGIYVAPADNWPLGALLMFLAGFFVYGPQANFWPLSPDMLGDRLVGTGVGVMNTFAYLFAALGEPLLGKVIDLTDSASVFVALACICTLSAATILVSERWPSITGKSE</sequence>
<dbReference type="STRING" id="1232681.ADIS_3859"/>
<name>R7ZNN8_9BACT</name>
<feature type="transmembrane region" description="Helical" evidence="5">
    <location>
        <begin position="306"/>
        <end position="325"/>
    </location>
</feature>
<feature type="transmembrane region" description="Helical" evidence="5">
    <location>
        <begin position="62"/>
        <end position="82"/>
    </location>
</feature>
<feature type="transmembrane region" description="Helical" evidence="5">
    <location>
        <begin position="337"/>
        <end position="355"/>
    </location>
</feature>
<feature type="transmembrane region" description="Helical" evidence="5">
    <location>
        <begin position="213"/>
        <end position="238"/>
    </location>
</feature>
<proteinExistence type="predicted"/>
<dbReference type="SUPFAM" id="SSF103473">
    <property type="entry name" value="MFS general substrate transporter"/>
    <property type="match status" value="1"/>
</dbReference>
<dbReference type="GO" id="GO:0035435">
    <property type="term" value="P:phosphate ion transmembrane transport"/>
    <property type="evidence" value="ECO:0007669"/>
    <property type="project" value="TreeGrafter"/>
</dbReference>
<dbReference type="PANTHER" id="PTHR43826">
    <property type="entry name" value="GLUCOSE-6-PHOSPHATE EXCHANGER SLC37A4"/>
    <property type="match status" value="1"/>
</dbReference>
<dbReference type="GO" id="GO:0061513">
    <property type="term" value="F:glucose 6-phosphate:phosphate antiporter activity"/>
    <property type="evidence" value="ECO:0007669"/>
    <property type="project" value="TreeGrafter"/>
</dbReference>
<evidence type="ECO:0000256" key="5">
    <source>
        <dbReference type="SAM" id="Phobius"/>
    </source>
</evidence>
<dbReference type="Proteomes" id="UP000013909">
    <property type="component" value="Unassembled WGS sequence"/>
</dbReference>
<dbReference type="PATRIC" id="fig|1288963.3.peg.3849"/>
<evidence type="ECO:0000256" key="2">
    <source>
        <dbReference type="ARBA" id="ARBA00022692"/>
    </source>
</evidence>
<dbReference type="PROSITE" id="PS50850">
    <property type="entry name" value="MFS"/>
    <property type="match status" value="1"/>
</dbReference>
<dbReference type="AlphaFoldDB" id="R7ZNN8"/>
<keyword evidence="8" id="KW-1185">Reference proteome</keyword>